<dbReference type="InterPro" id="IPR032466">
    <property type="entry name" value="Metal_Hydrolase"/>
</dbReference>
<evidence type="ECO:0000256" key="4">
    <source>
        <dbReference type="ARBA" id="ARBA00022833"/>
    </source>
</evidence>
<evidence type="ECO:0000256" key="5">
    <source>
        <dbReference type="ARBA" id="ARBA00023080"/>
    </source>
</evidence>
<dbReference type="Pfam" id="PF00962">
    <property type="entry name" value="A_deaminase"/>
    <property type="match status" value="1"/>
</dbReference>
<feature type="active site" description="Proton donor" evidence="7">
    <location>
        <position position="210"/>
    </location>
</feature>
<dbReference type="GO" id="GO:0006146">
    <property type="term" value="P:adenine catabolic process"/>
    <property type="evidence" value="ECO:0007669"/>
    <property type="project" value="UniProtKB-UniRule"/>
</dbReference>
<evidence type="ECO:0000256" key="2">
    <source>
        <dbReference type="ARBA" id="ARBA00022723"/>
    </source>
</evidence>
<dbReference type="NCBIfam" id="TIGR01430">
    <property type="entry name" value="aden_deam"/>
    <property type="match status" value="1"/>
</dbReference>
<keyword evidence="6 7" id="KW-0539">Nucleus</keyword>
<dbReference type="GO" id="GO:0009168">
    <property type="term" value="P:purine ribonucleoside monophosphate biosynthetic process"/>
    <property type="evidence" value="ECO:0007669"/>
    <property type="project" value="InterPro"/>
</dbReference>
<dbReference type="EC" id="3.5.4.2" evidence="7"/>
<dbReference type="InterPro" id="IPR006330">
    <property type="entry name" value="Ado/ade_deaminase"/>
</dbReference>
<dbReference type="GO" id="GO:0005829">
    <property type="term" value="C:cytosol"/>
    <property type="evidence" value="ECO:0007669"/>
    <property type="project" value="TreeGrafter"/>
</dbReference>
<keyword evidence="2 7" id="KW-0479">Metal-binding</keyword>
<proteinExistence type="inferred from homology"/>
<gene>
    <name evidence="7" type="primary">AAH1</name>
    <name evidence="9" type="ORF">TD95_002703</name>
</gene>
<dbReference type="InterPro" id="IPR028892">
    <property type="entry name" value="ADE"/>
</dbReference>
<keyword evidence="3 7" id="KW-0378">Hydrolase</keyword>
<feature type="binding site" evidence="7">
    <location>
        <position position="16"/>
    </location>
    <ligand>
        <name>Zn(2+)</name>
        <dbReference type="ChEBI" id="CHEBI:29105"/>
        <note>catalytic</note>
    </ligand>
</feature>
<feature type="binding site" evidence="7">
    <location>
        <position position="289"/>
    </location>
    <ligand>
        <name>substrate</name>
    </ligand>
</feature>
<dbReference type="InterPro" id="IPR001365">
    <property type="entry name" value="A_deaminase_dom"/>
</dbReference>
<name>A0A0F4Z7B7_9PEZI</name>
<sequence length="349" mass="38718">MDAFLKALPKCEHHLHLEGCLTPSLFFFLAAKNKIPLPDTPAYASPAALTQAYGHFTCLDDFLASYYRGMAVLVDTADFEALAWSYFETAVSDGIVHAEVFFDPQSHTSRGVAFDTVVTGYERACRRAERELGISTRLIMCFLRDHSVASAEATMKEAIARGYVDGDQESRIISGVGLDSCEIGYPAELFTKVYAEARQRGLWRTAHGGEEGGPEYIRGGLDALNCQRIDHGIRLVEDPVLLQRVADERILLTVCPLSNVCLRAVSQLEDVPIQKFLQAGVRFSINSDDPAYFGGFLLKNYEAVQEAFGLSCKDWETIVVNSIEGSWISEARKQQLLALVNECMDKYGF</sequence>
<dbReference type="PANTHER" id="PTHR43114:SF6">
    <property type="entry name" value="ADENINE DEAMINASE"/>
    <property type="match status" value="1"/>
</dbReference>
<dbReference type="Gene3D" id="3.20.20.140">
    <property type="entry name" value="Metal-dependent hydrolases"/>
    <property type="match status" value="1"/>
</dbReference>
<keyword evidence="5 7" id="KW-0546">Nucleotide metabolism</keyword>
<dbReference type="GO" id="GO:0043103">
    <property type="term" value="P:hypoxanthine salvage"/>
    <property type="evidence" value="ECO:0007669"/>
    <property type="project" value="UniProtKB-UniRule"/>
</dbReference>
<accession>A0A0F4Z7B7</accession>
<evidence type="ECO:0000313" key="9">
    <source>
        <dbReference type="EMBL" id="KKA25991.1"/>
    </source>
</evidence>
<dbReference type="SUPFAM" id="SSF51556">
    <property type="entry name" value="Metallo-dependent hydrolases"/>
    <property type="match status" value="1"/>
</dbReference>
<feature type="site" description="Important for catalytic activity" evidence="7">
    <location>
        <position position="231"/>
    </location>
</feature>
<evidence type="ECO:0000256" key="6">
    <source>
        <dbReference type="ARBA" id="ARBA00023242"/>
    </source>
</evidence>
<organism evidence="9 10">
    <name type="scientific">Thielaviopsis punctulata</name>
    <dbReference type="NCBI Taxonomy" id="72032"/>
    <lineage>
        <taxon>Eukaryota</taxon>
        <taxon>Fungi</taxon>
        <taxon>Dikarya</taxon>
        <taxon>Ascomycota</taxon>
        <taxon>Pezizomycotina</taxon>
        <taxon>Sordariomycetes</taxon>
        <taxon>Hypocreomycetidae</taxon>
        <taxon>Microascales</taxon>
        <taxon>Ceratocystidaceae</taxon>
        <taxon>Thielaviopsis</taxon>
    </lineage>
</organism>
<dbReference type="InterPro" id="IPR006650">
    <property type="entry name" value="A/AMP_deam_AS"/>
</dbReference>
<keyword evidence="1 7" id="KW-0963">Cytoplasm</keyword>
<feature type="binding site" evidence="7">
    <location>
        <position position="14"/>
    </location>
    <ligand>
        <name>Zn(2+)</name>
        <dbReference type="ChEBI" id="CHEBI:29105"/>
        <note>catalytic</note>
    </ligand>
</feature>
<evidence type="ECO:0000256" key="1">
    <source>
        <dbReference type="ARBA" id="ARBA00022490"/>
    </source>
</evidence>
<dbReference type="OrthoDB" id="272271at2759"/>
<keyword evidence="10" id="KW-1185">Reference proteome</keyword>
<evidence type="ECO:0000313" key="10">
    <source>
        <dbReference type="Proteomes" id="UP000033483"/>
    </source>
</evidence>
<evidence type="ECO:0000259" key="8">
    <source>
        <dbReference type="Pfam" id="PF00962"/>
    </source>
</evidence>
<evidence type="ECO:0000256" key="3">
    <source>
        <dbReference type="ARBA" id="ARBA00022801"/>
    </source>
</evidence>
<dbReference type="GO" id="GO:0000034">
    <property type="term" value="F:adenine deaminase activity"/>
    <property type="evidence" value="ECO:0007669"/>
    <property type="project" value="UniProtKB-UniRule"/>
</dbReference>
<dbReference type="CDD" id="cd01320">
    <property type="entry name" value="ADA"/>
    <property type="match status" value="1"/>
</dbReference>
<reference evidence="9 10" key="1">
    <citation type="submission" date="2015-03" db="EMBL/GenBank/DDBJ databases">
        <authorList>
            <person name="Radwan O."/>
            <person name="Al-Naeli F.A."/>
            <person name="Rendon G.A."/>
            <person name="Fields C."/>
        </authorList>
    </citation>
    <scope>NUCLEOTIDE SEQUENCE [LARGE SCALE GENOMIC DNA]</scope>
    <source>
        <strain evidence="9">CR-DP1</strain>
    </source>
</reference>
<dbReference type="AlphaFoldDB" id="A0A0F4Z7B7"/>
<dbReference type="GO" id="GO:0008270">
    <property type="term" value="F:zinc ion binding"/>
    <property type="evidence" value="ECO:0007669"/>
    <property type="project" value="UniProtKB-UniRule"/>
</dbReference>
<feature type="binding site" evidence="7">
    <location>
        <position position="288"/>
    </location>
    <ligand>
        <name>Zn(2+)</name>
        <dbReference type="ChEBI" id="CHEBI:29105"/>
        <note>catalytic</note>
    </ligand>
</feature>
<dbReference type="HAMAP" id="MF_01962">
    <property type="entry name" value="Adenine_deaminase"/>
    <property type="match status" value="1"/>
</dbReference>
<dbReference type="Proteomes" id="UP000033483">
    <property type="component" value="Unassembled WGS sequence"/>
</dbReference>
<dbReference type="FunFam" id="3.20.20.140:FF:000039">
    <property type="entry name" value="Adenine deaminase"/>
    <property type="match status" value="1"/>
</dbReference>
<comment type="subcellular location">
    <subcellularLocation>
        <location evidence="7">Cytoplasm</location>
    </subcellularLocation>
    <subcellularLocation>
        <location evidence="7">Nucleus</location>
    </subcellularLocation>
</comment>
<feature type="binding site" evidence="7">
    <location>
        <position position="207"/>
    </location>
    <ligand>
        <name>Zn(2+)</name>
        <dbReference type="ChEBI" id="CHEBI:29105"/>
        <note>catalytic</note>
    </ligand>
</feature>
<dbReference type="PANTHER" id="PTHR43114">
    <property type="entry name" value="ADENINE DEAMINASE"/>
    <property type="match status" value="1"/>
</dbReference>
<comment type="caution">
    <text evidence="9">The sequence shown here is derived from an EMBL/GenBank/DDBJ whole genome shotgun (WGS) entry which is preliminary data.</text>
</comment>
<evidence type="ECO:0000256" key="7">
    <source>
        <dbReference type="HAMAP-Rule" id="MF_03145"/>
    </source>
</evidence>
<comment type="catalytic activity">
    <reaction evidence="7">
        <text>adenine + H2O + H(+) = hypoxanthine + NH4(+)</text>
        <dbReference type="Rhea" id="RHEA:23688"/>
        <dbReference type="ChEBI" id="CHEBI:15377"/>
        <dbReference type="ChEBI" id="CHEBI:15378"/>
        <dbReference type="ChEBI" id="CHEBI:16708"/>
        <dbReference type="ChEBI" id="CHEBI:17368"/>
        <dbReference type="ChEBI" id="CHEBI:28938"/>
        <dbReference type="EC" id="3.5.4.2"/>
    </reaction>
</comment>
<dbReference type="PROSITE" id="PS00485">
    <property type="entry name" value="A_DEAMINASE"/>
    <property type="match status" value="1"/>
</dbReference>
<dbReference type="EMBL" id="LAEV01002314">
    <property type="protein sequence ID" value="KKA25991.1"/>
    <property type="molecule type" value="Genomic_DNA"/>
</dbReference>
<comment type="similarity">
    <text evidence="7">Belongs to the metallo-dependent hydrolases superfamily. Adenosine and AMP deaminases family. Adenine deaminase type 2 subfamily.</text>
</comment>
<dbReference type="GO" id="GO:0005634">
    <property type="term" value="C:nucleus"/>
    <property type="evidence" value="ECO:0007669"/>
    <property type="project" value="UniProtKB-SubCell"/>
</dbReference>
<protein>
    <recommendedName>
        <fullName evidence="7">Adenine deaminase</fullName>
        <shortName evidence="7">ADE</shortName>
        <ecNumber evidence="7">3.5.4.2</ecNumber>
    </recommendedName>
    <alternativeName>
        <fullName evidence="7">Adenine aminohydrolase</fullName>
        <shortName evidence="7">AAH</shortName>
    </alternativeName>
</protein>
<feature type="domain" description="Adenosine deaminase" evidence="8">
    <location>
        <begin position="9"/>
        <end position="342"/>
    </location>
</feature>
<comment type="function">
    <text evidence="7">Catalyzes the hydrolytic deamination of adenine to hypoxanthine. Plays an important role in the purine salvage pathway and in nitrogen catabolism.</text>
</comment>
<keyword evidence="4 7" id="KW-0862">Zinc</keyword>
<dbReference type="GO" id="GO:0009117">
    <property type="term" value="P:nucleotide metabolic process"/>
    <property type="evidence" value="ECO:0007669"/>
    <property type="project" value="UniProtKB-KW"/>
</dbReference>
<comment type="cofactor">
    <cofactor evidence="7">
        <name>Zn(2+)</name>
        <dbReference type="ChEBI" id="CHEBI:29105"/>
    </cofactor>
    <text evidence="7">Binds 1 zinc ion per subunit.</text>
</comment>